<dbReference type="EMBL" id="BORT01000020">
    <property type="protein sequence ID" value="GIO49299.1"/>
    <property type="molecule type" value="Genomic_DNA"/>
</dbReference>
<keyword evidence="6" id="KW-1185">Reference proteome</keyword>
<reference evidence="5 6" key="1">
    <citation type="submission" date="2021-03" db="EMBL/GenBank/DDBJ databases">
        <title>Antimicrobial resistance genes in bacteria isolated from Japanese honey, and their potential for conferring macrolide and lincosamide resistance in the American foulbrood pathogen Paenibacillus larvae.</title>
        <authorList>
            <person name="Okamoto M."/>
            <person name="Kumagai M."/>
            <person name="Kanamori H."/>
            <person name="Takamatsu D."/>
        </authorList>
    </citation>
    <scope>NUCLEOTIDE SEQUENCE [LARGE SCALE GENOMIC DNA]</scope>
    <source>
        <strain evidence="5 6">J34TS1</strain>
    </source>
</reference>
<protein>
    <submittedName>
        <fullName evidence="5">Ubiquinone biosynthesis methyltransferase UbiE</fullName>
    </submittedName>
</protein>
<comment type="caution">
    <text evidence="5">The sequence shown here is derived from an EMBL/GenBank/DDBJ whole genome shotgun (WGS) entry which is preliminary data.</text>
</comment>
<evidence type="ECO:0000256" key="1">
    <source>
        <dbReference type="ARBA" id="ARBA00022603"/>
    </source>
</evidence>
<sequence>MKEKVLGAYAKLAKDYELHVDAESGANAYYERPAMLAFLPQDMTGCSVLDAGCAAGWYTEQMAGRGAEVAAIDVSPEMVEAAQRRVGSRAGVQVQDLSEALPFAGETFDLILSSLTLHYVEDWQPVFAEFRRVLKPGGRLLFSVHHPFMDFTVFDRPDYFARELIVDRWTKKEVGEVEVAFYRRPLQEIINTTTDYFILDKMIEPLPVKEFLERLPQSAKFYDRLLHRPHFLIVEAHKVL</sequence>
<dbReference type="Pfam" id="PF08241">
    <property type="entry name" value="Methyltransf_11"/>
    <property type="match status" value="1"/>
</dbReference>
<evidence type="ECO:0000259" key="4">
    <source>
        <dbReference type="Pfam" id="PF08241"/>
    </source>
</evidence>
<keyword evidence="3" id="KW-0949">S-adenosyl-L-methionine</keyword>
<dbReference type="SUPFAM" id="SSF53335">
    <property type="entry name" value="S-adenosyl-L-methionine-dependent methyltransferases"/>
    <property type="match status" value="1"/>
</dbReference>
<accession>A0A920CTK1</accession>
<evidence type="ECO:0000256" key="3">
    <source>
        <dbReference type="ARBA" id="ARBA00022691"/>
    </source>
</evidence>
<dbReference type="RefSeq" id="WP_212979819.1">
    <property type="nucleotide sequence ID" value="NZ_AP025343.1"/>
</dbReference>
<keyword evidence="2" id="KW-0808">Transferase</keyword>
<organism evidence="5 6">
    <name type="scientific">Paenibacillus azoreducens</name>
    <dbReference type="NCBI Taxonomy" id="116718"/>
    <lineage>
        <taxon>Bacteria</taxon>
        <taxon>Bacillati</taxon>
        <taxon>Bacillota</taxon>
        <taxon>Bacilli</taxon>
        <taxon>Bacillales</taxon>
        <taxon>Paenibacillaceae</taxon>
        <taxon>Paenibacillus</taxon>
    </lineage>
</organism>
<evidence type="ECO:0000256" key="2">
    <source>
        <dbReference type="ARBA" id="ARBA00022679"/>
    </source>
</evidence>
<dbReference type="Proteomes" id="UP000682811">
    <property type="component" value="Unassembled WGS sequence"/>
</dbReference>
<keyword evidence="5" id="KW-0830">Ubiquinone</keyword>
<evidence type="ECO:0000313" key="6">
    <source>
        <dbReference type="Proteomes" id="UP000682811"/>
    </source>
</evidence>
<gene>
    <name evidence="5" type="ORF">J34TS1_40640</name>
</gene>
<dbReference type="CDD" id="cd02440">
    <property type="entry name" value="AdoMet_MTases"/>
    <property type="match status" value="1"/>
</dbReference>
<proteinExistence type="predicted"/>
<dbReference type="InterPro" id="IPR029063">
    <property type="entry name" value="SAM-dependent_MTases_sf"/>
</dbReference>
<feature type="domain" description="Methyltransferase type 11" evidence="4">
    <location>
        <begin position="49"/>
        <end position="142"/>
    </location>
</feature>
<name>A0A920CTK1_9BACL</name>
<dbReference type="GO" id="GO:0032259">
    <property type="term" value="P:methylation"/>
    <property type="evidence" value="ECO:0007669"/>
    <property type="project" value="UniProtKB-KW"/>
</dbReference>
<dbReference type="PANTHER" id="PTHR43464:SF19">
    <property type="entry name" value="UBIQUINONE BIOSYNTHESIS O-METHYLTRANSFERASE, MITOCHONDRIAL"/>
    <property type="match status" value="1"/>
</dbReference>
<dbReference type="PANTHER" id="PTHR43464">
    <property type="entry name" value="METHYLTRANSFERASE"/>
    <property type="match status" value="1"/>
</dbReference>
<dbReference type="AlphaFoldDB" id="A0A920CTK1"/>
<keyword evidence="1 5" id="KW-0489">Methyltransferase</keyword>
<evidence type="ECO:0000313" key="5">
    <source>
        <dbReference type="EMBL" id="GIO49299.1"/>
    </source>
</evidence>
<dbReference type="InterPro" id="IPR013216">
    <property type="entry name" value="Methyltransf_11"/>
</dbReference>
<dbReference type="GO" id="GO:0008757">
    <property type="term" value="F:S-adenosylmethionine-dependent methyltransferase activity"/>
    <property type="evidence" value="ECO:0007669"/>
    <property type="project" value="InterPro"/>
</dbReference>
<dbReference type="Gene3D" id="3.40.50.150">
    <property type="entry name" value="Vaccinia Virus protein VP39"/>
    <property type="match status" value="1"/>
</dbReference>